<dbReference type="STRING" id="1678841.TBC1_11754"/>
<name>A0A0S7BXZ1_9BACT</name>
<evidence type="ECO:0000313" key="2">
    <source>
        <dbReference type="Proteomes" id="UP000053091"/>
    </source>
</evidence>
<gene>
    <name evidence="1" type="ORF">TBC1_11754</name>
</gene>
<proteinExistence type="predicted"/>
<dbReference type="Proteomes" id="UP000053091">
    <property type="component" value="Unassembled WGS sequence"/>
</dbReference>
<dbReference type="AlphaFoldDB" id="A0A0S7BXZ1"/>
<keyword evidence="2" id="KW-1185">Reference proteome</keyword>
<reference evidence="1" key="1">
    <citation type="journal article" date="2015" name="Genome Announc.">
        <title>Draft Genome Sequence of Bacteroidales Strain TBC1, a Novel Isolate from a Methanogenic Wastewater Treatment System.</title>
        <authorList>
            <person name="Tourlousse D.M."/>
            <person name="Matsuura N."/>
            <person name="Sun L."/>
            <person name="Toyonaga M."/>
            <person name="Kuroda K."/>
            <person name="Ohashi A."/>
            <person name="Cruz R."/>
            <person name="Yamaguchi T."/>
            <person name="Sekiguchi Y."/>
        </authorList>
    </citation>
    <scope>NUCLEOTIDE SEQUENCE [LARGE SCALE GENOMIC DNA]</scope>
    <source>
        <strain evidence="1">TBC1</strain>
    </source>
</reference>
<organism evidence="1">
    <name type="scientific">Lentimicrobium saccharophilum</name>
    <dbReference type="NCBI Taxonomy" id="1678841"/>
    <lineage>
        <taxon>Bacteria</taxon>
        <taxon>Pseudomonadati</taxon>
        <taxon>Bacteroidota</taxon>
        <taxon>Bacteroidia</taxon>
        <taxon>Bacteroidales</taxon>
        <taxon>Lentimicrobiaceae</taxon>
        <taxon>Lentimicrobium</taxon>
    </lineage>
</organism>
<sequence>MIQGFKDSKIQRFPAEGAGLRFATQEFKDSSSWVQCRDLKSFCGLLCFSVSVALEIRAFVARKFKDSKIQGLASLSSLRSVQGFPAEGAGLRFATQEFKDSSSWVQCRDLKSFCGLLCFRVSVAQEIRAFVAKRFKVVYRQSSILK</sequence>
<dbReference type="RefSeq" id="WP_062038700.1">
    <property type="nucleotide sequence ID" value="NZ_DF968182.1"/>
</dbReference>
<evidence type="ECO:0000313" key="1">
    <source>
        <dbReference type="EMBL" id="GAP42622.1"/>
    </source>
</evidence>
<protein>
    <submittedName>
        <fullName evidence="1">Uncharacterized protein</fullName>
    </submittedName>
</protein>
<dbReference type="EMBL" id="DF968182">
    <property type="protein sequence ID" value="GAP42622.1"/>
    <property type="molecule type" value="Genomic_DNA"/>
</dbReference>
<accession>A0A0S7BXZ1</accession>